<evidence type="ECO:0000313" key="3">
    <source>
        <dbReference type="EMBL" id="BAU28407.1"/>
    </source>
</evidence>
<dbReference type="Proteomes" id="UP000217696">
    <property type="component" value="Chromosome"/>
</dbReference>
<name>A0A0U5BDU0_9BACL</name>
<dbReference type="SUPFAM" id="SSF55961">
    <property type="entry name" value="Bet v1-like"/>
    <property type="match status" value="1"/>
</dbReference>
<dbReference type="Pfam" id="PF08327">
    <property type="entry name" value="AHSA1"/>
    <property type="match status" value="1"/>
</dbReference>
<gene>
    <name evidence="3" type="ORF">CB4_02581</name>
</gene>
<dbReference type="InterPro" id="IPR023393">
    <property type="entry name" value="START-like_dom_sf"/>
</dbReference>
<accession>A0A0U5BDU0</accession>
<proteinExistence type="inferred from homology"/>
<organism evidence="3 4">
    <name type="scientific">Aneurinibacillus soli</name>
    <dbReference type="NCBI Taxonomy" id="1500254"/>
    <lineage>
        <taxon>Bacteria</taxon>
        <taxon>Bacillati</taxon>
        <taxon>Bacillota</taxon>
        <taxon>Bacilli</taxon>
        <taxon>Bacillales</taxon>
        <taxon>Paenibacillaceae</taxon>
        <taxon>Aneurinibacillus group</taxon>
        <taxon>Aneurinibacillus</taxon>
    </lineage>
</organism>
<dbReference type="KEGG" id="asoc:CB4_02581"/>
<dbReference type="RefSeq" id="WP_096466165.1">
    <property type="nucleotide sequence ID" value="NZ_AP017312.1"/>
</dbReference>
<reference evidence="3 4" key="1">
    <citation type="submission" date="2015-12" db="EMBL/GenBank/DDBJ databases">
        <title>Genome sequence of Aneurinibacillus soli.</title>
        <authorList>
            <person name="Lee J.S."/>
            <person name="Lee K.C."/>
            <person name="Kim K.K."/>
            <person name="Lee B.W."/>
        </authorList>
    </citation>
    <scope>NUCLEOTIDE SEQUENCE [LARGE SCALE GENOMIC DNA]</scope>
    <source>
        <strain evidence="3 4">CB4</strain>
    </source>
</reference>
<dbReference type="EMBL" id="AP017312">
    <property type="protein sequence ID" value="BAU28407.1"/>
    <property type="molecule type" value="Genomic_DNA"/>
</dbReference>
<dbReference type="InterPro" id="IPR013538">
    <property type="entry name" value="ASHA1/2-like_C"/>
</dbReference>
<dbReference type="OrthoDB" id="9800600at2"/>
<evidence type="ECO:0000256" key="1">
    <source>
        <dbReference type="ARBA" id="ARBA00006817"/>
    </source>
</evidence>
<dbReference type="Gene3D" id="3.30.530.20">
    <property type="match status" value="1"/>
</dbReference>
<dbReference type="AlphaFoldDB" id="A0A0U5BDU0"/>
<evidence type="ECO:0000259" key="2">
    <source>
        <dbReference type="Pfam" id="PF08327"/>
    </source>
</evidence>
<comment type="similarity">
    <text evidence="1">Belongs to the AHA1 family.</text>
</comment>
<feature type="domain" description="Activator of Hsp90 ATPase homologue 1/2-like C-terminal" evidence="2">
    <location>
        <begin position="12"/>
        <end position="128"/>
    </location>
</feature>
<evidence type="ECO:0000313" key="4">
    <source>
        <dbReference type="Proteomes" id="UP000217696"/>
    </source>
</evidence>
<protein>
    <recommendedName>
        <fullName evidence="2">Activator of Hsp90 ATPase homologue 1/2-like C-terminal domain-containing protein</fullName>
    </recommendedName>
</protein>
<keyword evidence="4" id="KW-1185">Reference proteome</keyword>
<sequence>MDLRYEFYIGGTPEQVWKVLISPEETKKIYAGCVIRSTFKHGDPLQYVGPGLEGNETVHVYGTILEFERNKVFSYTQNTGKAYISNDKNYESRISFRLEPAGACTKLTLIHDQWSEKDPSYENSKKAWWLILCNSKSLVETGKTLDLGVDNWHDELVVQPE</sequence>